<dbReference type="InterPro" id="IPR001763">
    <property type="entry name" value="Rhodanese-like_dom"/>
</dbReference>
<dbReference type="AlphaFoldDB" id="A0A7G1H4F2"/>
<dbReference type="InterPro" id="IPR036873">
    <property type="entry name" value="Rhodanese-like_dom_sf"/>
</dbReference>
<feature type="domain" description="Rhodanese" evidence="4">
    <location>
        <begin position="37"/>
        <end position="149"/>
    </location>
</feature>
<dbReference type="PANTHER" id="PTHR43855">
    <property type="entry name" value="THIOSULFATE SULFURTRANSFERASE"/>
    <property type="match status" value="1"/>
</dbReference>
<feature type="chain" id="PRO_5028813962" description="Sulfurtransferase" evidence="3">
    <location>
        <begin position="24"/>
        <end position="309"/>
    </location>
</feature>
<dbReference type="PROSITE" id="PS50206">
    <property type="entry name" value="RHODANESE_3"/>
    <property type="match status" value="2"/>
</dbReference>
<dbReference type="SMART" id="SM00450">
    <property type="entry name" value="RHOD"/>
    <property type="match status" value="2"/>
</dbReference>
<evidence type="ECO:0000256" key="2">
    <source>
        <dbReference type="RuleBase" id="RU000507"/>
    </source>
</evidence>
<dbReference type="PANTHER" id="PTHR43855:SF1">
    <property type="entry name" value="THIOSULFATE SULFURTRANSFERASE"/>
    <property type="match status" value="1"/>
</dbReference>
<accession>A0A7G1H4F2</accession>
<feature type="signal peptide" evidence="3">
    <location>
        <begin position="1"/>
        <end position="23"/>
    </location>
</feature>
<dbReference type="PROSITE" id="PS00380">
    <property type="entry name" value="RHODANESE_1"/>
    <property type="match status" value="1"/>
</dbReference>
<protein>
    <recommendedName>
        <fullName evidence="2">Sulfurtransferase</fullName>
    </recommendedName>
</protein>
<reference evidence="5 6" key="1">
    <citation type="submission" date="2020-03" db="EMBL/GenBank/DDBJ databases">
        <title>Complete genome sequences of two sulfur-disproportionating bacterial strains T55J and Mzg5.</title>
        <authorList>
            <person name="Umezawa K."/>
            <person name="Kojima H."/>
            <person name="Kato Y."/>
            <person name="Fukui M."/>
        </authorList>
    </citation>
    <scope>NUCLEOTIDE SEQUENCE [LARGE SCALE GENOMIC DNA]</scope>
    <source>
        <strain evidence="5 6">T55J</strain>
    </source>
</reference>
<dbReference type="CDD" id="cd01448">
    <property type="entry name" value="TST_Repeat_1"/>
    <property type="match status" value="1"/>
</dbReference>
<evidence type="ECO:0000313" key="6">
    <source>
        <dbReference type="Proteomes" id="UP000516360"/>
    </source>
</evidence>
<keyword evidence="6" id="KW-1185">Reference proteome</keyword>
<dbReference type="GO" id="GO:0004792">
    <property type="term" value="F:thiosulfate-cyanide sulfurtransferase activity"/>
    <property type="evidence" value="ECO:0007669"/>
    <property type="project" value="InterPro"/>
</dbReference>
<evidence type="ECO:0000256" key="1">
    <source>
        <dbReference type="ARBA" id="ARBA00022737"/>
    </source>
</evidence>
<dbReference type="Proteomes" id="UP000516360">
    <property type="component" value="Chromosome"/>
</dbReference>
<dbReference type="EMBL" id="AP022873">
    <property type="protein sequence ID" value="BCB97079.1"/>
    <property type="molecule type" value="Genomic_DNA"/>
</dbReference>
<dbReference type="InterPro" id="IPR051126">
    <property type="entry name" value="Thiosulfate_sulfurtransferase"/>
</dbReference>
<proteinExistence type="predicted"/>
<keyword evidence="1" id="KW-0677">Repeat</keyword>
<dbReference type="Pfam" id="PF00581">
    <property type="entry name" value="Rhodanese"/>
    <property type="match status" value="2"/>
</dbReference>
<gene>
    <name evidence="5" type="ORF">JZK55_20010</name>
</gene>
<evidence type="ECO:0000259" key="4">
    <source>
        <dbReference type="PROSITE" id="PS50206"/>
    </source>
</evidence>
<sequence length="309" mass="34560">MRFKKHLVTLIVVSLFLASPALAGMLVDADWVKTHMNDPKVVIVDVQSKHDLYGKGHIPGAVKVARHIDLEDATRYPTNKYPQKEQFVNLMSRLGIDNDSIIVAYDDKYGLFASRFLVIMELYGHDINKLKLLDGGIKAWQAKGYQITAEATVRDKKAEYKTSGPNMNIIASWSDVYRDGVLRQNPDVVLHDARPVDEFSGNKIRAVRGGHIPGAINVTGVSAANNKDEQTFKSPSEIKKAFENAGVTPDKKVYTYCHSADRAAHAYIVLKHMLGYKDVKIYDGSWNEWATLTALPAEEEKWIAQSTTK</sequence>
<dbReference type="InterPro" id="IPR001307">
    <property type="entry name" value="Thiosulphate_STrfase_CS"/>
</dbReference>
<evidence type="ECO:0000313" key="5">
    <source>
        <dbReference type="EMBL" id="BCB97079.1"/>
    </source>
</evidence>
<dbReference type="Gene3D" id="3.40.250.10">
    <property type="entry name" value="Rhodanese-like domain"/>
    <property type="match status" value="2"/>
</dbReference>
<organism evidence="5 6">
    <name type="scientific">Dissulfurispira thermophila</name>
    <dbReference type="NCBI Taxonomy" id="2715679"/>
    <lineage>
        <taxon>Bacteria</taxon>
        <taxon>Pseudomonadati</taxon>
        <taxon>Nitrospirota</taxon>
        <taxon>Thermodesulfovibrionia</taxon>
        <taxon>Thermodesulfovibrionales</taxon>
        <taxon>Dissulfurispiraceae</taxon>
        <taxon>Dissulfurispira</taxon>
    </lineage>
</organism>
<dbReference type="SUPFAM" id="SSF52821">
    <property type="entry name" value="Rhodanese/Cell cycle control phosphatase"/>
    <property type="match status" value="2"/>
</dbReference>
<dbReference type="PROSITE" id="PS00683">
    <property type="entry name" value="RHODANESE_2"/>
    <property type="match status" value="1"/>
</dbReference>
<dbReference type="KEGG" id="dtp:JZK55_20010"/>
<feature type="domain" description="Rhodanese" evidence="4">
    <location>
        <begin position="184"/>
        <end position="298"/>
    </location>
</feature>
<dbReference type="CDD" id="cd01449">
    <property type="entry name" value="TST_Repeat_2"/>
    <property type="match status" value="1"/>
</dbReference>
<keyword evidence="2 5" id="KW-0808">Transferase</keyword>
<dbReference type="RefSeq" id="WP_203472226.1">
    <property type="nucleotide sequence ID" value="NZ_AP022873.1"/>
</dbReference>
<keyword evidence="3" id="KW-0732">Signal</keyword>
<evidence type="ECO:0000256" key="3">
    <source>
        <dbReference type="SAM" id="SignalP"/>
    </source>
</evidence>
<name>A0A7G1H4F2_9BACT</name>